<proteinExistence type="predicted"/>
<dbReference type="AlphaFoldDB" id="A0A381J5Q1"/>
<dbReference type="EMBL" id="UFWZ01000001">
    <property type="protein sequence ID" value="SUY45431.1"/>
    <property type="molecule type" value="Genomic_DNA"/>
</dbReference>
<name>A0A381J5Q1_9CLOT</name>
<feature type="transmembrane region" description="Helical" evidence="1">
    <location>
        <begin position="46"/>
        <end position="67"/>
    </location>
</feature>
<gene>
    <name evidence="2" type="ORF">NCTC9836_00275</name>
</gene>
<keyword evidence="1" id="KW-0812">Transmembrane</keyword>
<dbReference type="RefSeq" id="WP_115640133.1">
    <property type="nucleotide sequence ID" value="NZ_UFWZ01000001.1"/>
</dbReference>
<feature type="transmembrane region" description="Helical" evidence="1">
    <location>
        <begin position="6"/>
        <end position="25"/>
    </location>
</feature>
<protein>
    <submittedName>
        <fullName evidence="2">Uncharacterized protein</fullName>
    </submittedName>
</protein>
<organism evidence="2 3">
    <name type="scientific">Clostridium putrefaciens</name>
    <dbReference type="NCBI Taxonomy" id="99675"/>
    <lineage>
        <taxon>Bacteria</taxon>
        <taxon>Bacillati</taxon>
        <taxon>Bacillota</taxon>
        <taxon>Clostridia</taxon>
        <taxon>Eubacteriales</taxon>
        <taxon>Clostridiaceae</taxon>
        <taxon>Clostridium</taxon>
    </lineage>
</organism>
<evidence type="ECO:0000256" key="1">
    <source>
        <dbReference type="SAM" id="Phobius"/>
    </source>
</evidence>
<accession>A0A381J5Q1</accession>
<reference evidence="2 3" key="1">
    <citation type="submission" date="2018-06" db="EMBL/GenBank/DDBJ databases">
        <authorList>
            <consortium name="Pathogen Informatics"/>
            <person name="Doyle S."/>
        </authorList>
    </citation>
    <scope>NUCLEOTIDE SEQUENCE [LARGE SCALE GENOMIC DNA]</scope>
    <source>
        <strain evidence="2 3">NCTC9836</strain>
    </source>
</reference>
<keyword evidence="1" id="KW-1133">Transmembrane helix</keyword>
<sequence length="96" mass="10880">MNAILKVLPMLFTFLVSYIILMKIDEKHFLIIKIDSKLKIKKSYKPVFYSSAALMLILIFSGIGMYIVNFSEMSLYILAGLILGGALNFIKIAEKN</sequence>
<feature type="transmembrane region" description="Helical" evidence="1">
    <location>
        <begin position="73"/>
        <end position="90"/>
    </location>
</feature>
<keyword evidence="1" id="KW-0472">Membrane</keyword>
<dbReference type="Proteomes" id="UP000254664">
    <property type="component" value="Unassembled WGS sequence"/>
</dbReference>
<evidence type="ECO:0000313" key="3">
    <source>
        <dbReference type="Proteomes" id="UP000254664"/>
    </source>
</evidence>
<evidence type="ECO:0000313" key="2">
    <source>
        <dbReference type="EMBL" id="SUY45431.1"/>
    </source>
</evidence>
<keyword evidence="3" id="KW-1185">Reference proteome</keyword>